<dbReference type="EMBL" id="FODS01000011">
    <property type="protein sequence ID" value="SEO74800.1"/>
    <property type="molecule type" value="Genomic_DNA"/>
</dbReference>
<dbReference type="Gene3D" id="2.40.420.20">
    <property type="match status" value="1"/>
</dbReference>
<evidence type="ECO:0000313" key="3">
    <source>
        <dbReference type="Proteomes" id="UP000198893"/>
    </source>
</evidence>
<dbReference type="GO" id="GO:0015562">
    <property type="term" value="F:efflux transmembrane transporter activity"/>
    <property type="evidence" value="ECO:0007669"/>
    <property type="project" value="TreeGrafter"/>
</dbReference>
<dbReference type="Gene3D" id="1.10.287.470">
    <property type="entry name" value="Helix hairpin bin"/>
    <property type="match status" value="1"/>
</dbReference>
<keyword evidence="3" id="KW-1185">Reference proteome</keyword>
<evidence type="ECO:0000313" key="2">
    <source>
        <dbReference type="EMBL" id="SEO74800.1"/>
    </source>
</evidence>
<dbReference type="Gene3D" id="2.40.50.100">
    <property type="match status" value="1"/>
</dbReference>
<gene>
    <name evidence="2" type="ORF">SAMN04490248_11138</name>
</gene>
<keyword evidence="1" id="KW-0175">Coiled coil</keyword>
<dbReference type="AlphaFoldDB" id="A0A1H8S7V7"/>
<dbReference type="Proteomes" id="UP000198893">
    <property type="component" value="Unassembled WGS sequence"/>
</dbReference>
<feature type="coiled-coil region" evidence="1">
    <location>
        <begin position="119"/>
        <end position="164"/>
    </location>
</feature>
<dbReference type="RefSeq" id="WP_093118175.1">
    <property type="nucleotide sequence ID" value="NZ_FODS01000011.1"/>
</dbReference>
<accession>A0A1H8S7V7</accession>
<evidence type="ECO:0000256" key="1">
    <source>
        <dbReference type="SAM" id="Coils"/>
    </source>
</evidence>
<dbReference type="PANTHER" id="PTHR30469:SF15">
    <property type="entry name" value="HLYD FAMILY OF SECRETION PROTEINS"/>
    <property type="match status" value="1"/>
</dbReference>
<organism evidence="2 3">
    <name type="scientific">Salinihabitans flavidus</name>
    <dbReference type="NCBI Taxonomy" id="569882"/>
    <lineage>
        <taxon>Bacteria</taxon>
        <taxon>Pseudomonadati</taxon>
        <taxon>Pseudomonadota</taxon>
        <taxon>Alphaproteobacteria</taxon>
        <taxon>Rhodobacterales</taxon>
        <taxon>Roseobacteraceae</taxon>
        <taxon>Salinihabitans</taxon>
    </lineage>
</organism>
<dbReference type="PANTHER" id="PTHR30469">
    <property type="entry name" value="MULTIDRUG RESISTANCE PROTEIN MDTA"/>
    <property type="match status" value="1"/>
</dbReference>
<proteinExistence type="predicted"/>
<reference evidence="2 3" key="1">
    <citation type="submission" date="2016-10" db="EMBL/GenBank/DDBJ databases">
        <authorList>
            <person name="de Groot N.N."/>
        </authorList>
    </citation>
    <scope>NUCLEOTIDE SEQUENCE [LARGE SCALE GENOMIC DNA]</scope>
    <source>
        <strain evidence="2 3">DSM 27842</strain>
    </source>
</reference>
<protein>
    <submittedName>
        <fullName evidence="2">HlyD family secretion protein</fullName>
    </submittedName>
</protein>
<name>A0A1H8S7V7_9RHOB</name>
<dbReference type="SUPFAM" id="SSF111369">
    <property type="entry name" value="HlyD-like secretion proteins"/>
    <property type="match status" value="2"/>
</dbReference>
<dbReference type="GO" id="GO:1990281">
    <property type="term" value="C:efflux pump complex"/>
    <property type="evidence" value="ECO:0007669"/>
    <property type="project" value="TreeGrafter"/>
</dbReference>
<dbReference type="STRING" id="569882.SAMN04490248_11138"/>
<sequence>MRFLRHGLTGLFLLSVTVGLLLFAAQMIRGAIEDRMSQEARVPQVRERVFAVNVTEAVPRTEVPELVAFGEVRSRRNLEVRTAVGGTVVHLSPRFEDGGQVRAGERLVEIDPADAKSAVAQARADVADAEAEARDAERALALARDELAAAREQAELRERALTRQRELEARGVGTAAAVETAELAASAARQAVLARRQAVAQAETRLDQSKTRIMRAGIVLDEAERRLADTRIEADFDGTLSEVSIVAGRRVSANEKLAVLIDPEALEVAFRVSTPQYARLLDDAGGLRSAEVTVTLEAMSVGLTATGTLSRDSAAVGEGQIGRQLFAQLEGARGFKPGDFVTVRVREAPLERVVRLPATAVDAADRVLVLGGDDRLEALAVTVLRRQGDDVLVRGDGLAGREVVTQRTPLLGPGILVRPLRREGEAAQVPEVPDMLDLSEDRRARLMAYVEGNARLPDAVKERLLSELSQPRVPARTVSRIEARMGG</sequence>
<dbReference type="OrthoDB" id="7626141at2"/>